<dbReference type="InterPro" id="IPR011057">
    <property type="entry name" value="Mss4-like_sf"/>
</dbReference>
<dbReference type="Pfam" id="PF04828">
    <property type="entry name" value="GFA"/>
    <property type="match status" value="1"/>
</dbReference>
<evidence type="ECO:0000256" key="4">
    <source>
        <dbReference type="ARBA" id="ARBA00022554"/>
    </source>
</evidence>
<comment type="catalytic activity">
    <reaction evidence="15">
        <text>Release of a C-terminal amino acid with broad specificity.</text>
        <dbReference type="EC" id="3.4.16.5"/>
    </reaction>
</comment>
<dbReference type="Gene3D" id="3.40.50.1820">
    <property type="entry name" value="alpha/beta hydrolase"/>
    <property type="match status" value="1"/>
</dbReference>
<comment type="caution">
    <text evidence="18">The sequence shown here is derived from an EMBL/GenBank/DDBJ whole genome shotgun (WGS) entry which is preliminary data.</text>
</comment>
<protein>
    <recommendedName>
        <fullName evidence="16">Carboxypeptidase</fullName>
        <ecNumber evidence="16">3.4.16.-</ecNumber>
    </recommendedName>
</protein>
<dbReference type="Pfam" id="PF00450">
    <property type="entry name" value="Peptidase_S10"/>
    <property type="match status" value="1"/>
</dbReference>
<keyword evidence="6 16" id="KW-0645">Protease</keyword>
<keyword evidence="10" id="KW-0862">Zinc</keyword>
<keyword evidence="11" id="KW-0865">Zymogen</keyword>
<dbReference type="OrthoDB" id="443318at2759"/>
<dbReference type="PANTHER" id="PTHR11802">
    <property type="entry name" value="SERINE PROTEASE FAMILY S10 SERINE CARBOXYPEPTIDASE"/>
    <property type="match status" value="1"/>
</dbReference>
<dbReference type="EC" id="3.4.16.-" evidence="16"/>
<keyword evidence="13" id="KW-0325">Glycoprotein</keyword>
<dbReference type="GO" id="GO:0046872">
    <property type="term" value="F:metal ion binding"/>
    <property type="evidence" value="ECO:0007669"/>
    <property type="project" value="UniProtKB-KW"/>
</dbReference>
<dbReference type="InterPro" id="IPR029058">
    <property type="entry name" value="AB_hydrolase_fold"/>
</dbReference>
<feature type="chain" id="PRO_5006513703" description="Carboxypeptidase" evidence="16">
    <location>
        <begin position="19"/>
        <end position="890"/>
    </location>
</feature>
<reference evidence="18 19" key="1">
    <citation type="submission" date="2012-10" db="EMBL/GenBank/DDBJ databases">
        <title>Genome sequencing and analysis of entomopathogenic fungi Beauveria bassiana D1-5.</title>
        <authorList>
            <person name="Li Q."/>
            <person name="Wang L."/>
            <person name="Zhang Z."/>
            <person name="Wang Q."/>
            <person name="Ren J."/>
            <person name="Wang M."/>
            <person name="Xu W."/>
            <person name="Wang J."/>
            <person name="Lu Y."/>
            <person name="Du Q."/>
            <person name="Sun Z."/>
        </authorList>
    </citation>
    <scope>NUCLEOTIDE SEQUENCE [LARGE SCALE GENOMIC DNA]</scope>
    <source>
        <strain evidence="18 19">D1-5</strain>
    </source>
</reference>
<evidence type="ECO:0000256" key="8">
    <source>
        <dbReference type="ARBA" id="ARBA00022729"/>
    </source>
</evidence>
<evidence type="ECO:0000259" key="17">
    <source>
        <dbReference type="Pfam" id="PF04828"/>
    </source>
</evidence>
<evidence type="ECO:0000256" key="14">
    <source>
        <dbReference type="ARBA" id="ARBA00025622"/>
    </source>
</evidence>
<keyword evidence="9 16" id="KW-0378">Hydrolase</keyword>
<dbReference type="GO" id="GO:0000328">
    <property type="term" value="C:fungal-type vacuole lumen"/>
    <property type="evidence" value="ECO:0007669"/>
    <property type="project" value="UniProtKB-ARBA"/>
</dbReference>
<evidence type="ECO:0000256" key="2">
    <source>
        <dbReference type="ARBA" id="ARBA00005495"/>
    </source>
</evidence>
<dbReference type="eggNOG" id="KOG1282">
    <property type="taxonomic scope" value="Eukaryota"/>
</dbReference>
<evidence type="ECO:0000256" key="15">
    <source>
        <dbReference type="ARBA" id="ARBA00052076"/>
    </source>
</evidence>
<dbReference type="Gene3D" id="3.90.1590.10">
    <property type="entry name" value="glutathione-dependent formaldehyde- activating enzyme (gfa)"/>
    <property type="match status" value="2"/>
</dbReference>
<evidence type="ECO:0000256" key="3">
    <source>
        <dbReference type="ARBA" id="ARBA00009431"/>
    </source>
</evidence>
<comment type="similarity">
    <text evidence="3 16">Belongs to the peptidase S10 family.</text>
</comment>
<dbReference type="GO" id="GO:0016846">
    <property type="term" value="F:carbon-sulfur lyase activity"/>
    <property type="evidence" value="ECO:0007669"/>
    <property type="project" value="InterPro"/>
</dbReference>
<feature type="signal peptide" evidence="16">
    <location>
        <begin position="1"/>
        <end position="18"/>
    </location>
</feature>
<evidence type="ECO:0000256" key="9">
    <source>
        <dbReference type="ARBA" id="ARBA00022801"/>
    </source>
</evidence>
<evidence type="ECO:0000256" key="16">
    <source>
        <dbReference type="RuleBase" id="RU361156"/>
    </source>
</evidence>
<accession>A0A0A2VR76</accession>
<dbReference type="EMBL" id="ANFO01000361">
    <property type="protein sequence ID" value="KGQ10098.1"/>
    <property type="molecule type" value="Genomic_DNA"/>
</dbReference>
<evidence type="ECO:0000313" key="18">
    <source>
        <dbReference type="EMBL" id="KGQ10098.1"/>
    </source>
</evidence>
<dbReference type="MEROPS" id="S10.001"/>
<dbReference type="Gene3D" id="1.10.287.410">
    <property type="match status" value="1"/>
</dbReference>
<feature type="domain" description="CENP-V/GFA" evidence="17">
    <location>
        <begin position="472"/>
        <end position="572"/>
    </location>
</feature>
<dbReference type="FunFam" id="1.10.287.410:FF:000001">
    <property type="entry name" value="Carboxypeptidase Y"/>
    <property type="match status" value="1"/>
</dbReference>
<dbReference type="PRINTS" id="PR00724">
    <property type="entry name" value="CRBOXYPTASEC"/>
</dbReference>
<dbReference type="GO" id="GO:0004185">
    <property type="term" value="F:serine-type carboxypeptidase activity"/>
    <property type="evidence" value="ECO:0007669"/>
    <property type="project" value="UniProtKB-UniRule"/>
</dbReference>
<comment type="similarity">
    <text evidence="2">Belongs to the Gfa family.</text>
</comment>
<comment type="subcellular location">
    <subcellularLocation>
        <location evidence="1">Vacuole</location>
    </subcellularLocation>
</comment>
<dbReference type="InterPro" id="IPR018202">
    <property type="entry name" value="Ser_caboxypep_ser_AS"/>
</dbReference>
<evidence type="ECO:0000256" key="13">
    <source>
        <dbReference type="ARBA" id="ARBA00023180"/>
    </source>
</evidence>
<dbReference type="InterPro" id="IPR006913">
    <property type="entry name" value="CENP-V/GFA"/>
</dbReference>
<evidence type="ECO:0000256" key="6">
    <source>
        <dbReference type="ARBA" id="ARBA00022670"/>
    </source>
</evidence>
<proteinExistence type="inferred from homology"/>
<dbReference type="Proteomes" id="UP000030106">
    <property type="component" value="Unassembled WGS sequence"/>
</dbReference>
<evidence type="ECO:0000256" key="5">
    <source>
        <dbReference type="ARBA" id="ARBA00022645"/>
    </source>
</evidence>
<evidence type="ECO:0000256" key="7">
    <source>
        <dbReference type="ARBA" id="ARBA00022723"/>
    </source>
</evidence>
<sequence>MKFSVSALLVGLVASVHADGNVERIPDSEWDHILHGSDILSQRSTETAKTDGYLADYTLRSRIVDPSALKVDTVKQLSGYIDDDANDKHLFFWFFESRNNPAKDPVVLWLNGGPGCSSMNGLFTELGPATIPRSDLKPVRNNYSWNNNASVIFVDQPVNTGFSYSGTSVGTSVASAKDLYSLLTFFFKQYPQYATQDFHISGESYAGHYIPVTAAEILSHADRNINLKSILVGNGMTEPLTQYDYYRPMACGQGGYSAVLGQSDCRAMDNALPECKRRIKSCYDTENASTCQSATNYCNNNVLSVYSRSGKDVYDIRKNNGEGTPEYSTQFLNSNTTRKAIGAERKWTLCDGSVYQAFSNTGDWMKPIYRVVPGLLAKIPVLIYAGDADYICNWLGNRAWAKALEWPGKAAFNQASVQPLKLGGSGKEYGKVTHSGNFNFMQIYGAGHMVPEDQPVSSLDFFNRWIWASLPATELPLAATCCHCDQCRCLTGGMYTCAVQWPGSPEAILSSSLCRYKYASSSTLMFCGTCGTPVFAQKIFEGDAPDVFYLAAGLLPNLNVDLVKIAQHIWVGDTLDGGASVFMQNLNGPSQPIPRWRKGHGEADGLLGSDWPPQASCQQRTADASSQKSVRVQCICKGVDLTLWRGNDDFSKLKAQGKLPGWVNPATLKPIAAYDACDSCRFMVGVPIMHWTFARVAQLGFAAGRQDDEPAFPTNTLDLKAAVKAGKDSRFGTLTFYESSPDVQRYYCSRCSASVFYAVDELSDQIDVSMGLVHALEGSRAESWVEWEWGGLGHKDNIGLQKVDALWPDSRQSTPIGWSHPLEKDTTKLSSWELEDAHCLCFRLFSLRAESPAFLRPGPREPSRSTPVFSIEATCKPPIGRAPLPVARSP</sequence>
<evidence type="ECO:0000313" key="19">
    <source>
        <dbReference type="Proteomes" id="UP000030106"/>
    </source>
</evidence>
<keyword evidence="12" id="KW-1015">Disulfide bond</keyword>
<evidence type="ECO:0000256" key="12">
    <source>
        <dbReference type="ARBA" id="ARBA00023157"/>
    </source>
</evidence>
<dbReference type="GO" id="GO:0006508">
    <property type="term" value="P:proteolysis"/>
    <property type="evidence" value="ECO:0007669"/>
    <property type="project" value="UniProtKB-KW"/>
</dbReference>
<keyword evidence="7" id="KW-0479">Metal-binding</keyword>
<dbReference type="InterPro" id="IPR001563">
    <property type="entry name" value="Peptidase_S10"/>
</dbReference>
<gene>
    <name evidence="18" type="ORF">BBAD15_g4546</name>
</gene>
<dbReference type="STRING" id="1245745.A0A0A2VR76"/>
<dbReference type="PANTHER" id="PTHR11802:SF113">
    <property type="entry name" value="SERINE CARBOXYPEPTIDASE CTSA-4.1"/>
    <property type="match status" value="1"/>
</dbReference>
<keyword evidence="4" id="KW-0926">Vacuole</keyword>
<dbReference type="AlphaFoldDB" id="A0A0A2VR76"/>
<keyword evidence="8 16" id="KW-0732">Signal</keyword>
<dbReference type="SUPFAM" id="SSF53474">
    <property type="entry name" value="alpha/beta-Hydrolases"/>
    <property type="match status" value="1"/>
</dbReference>
<name>A0A0A2VR76_BEABA</name>
<dbReference type="PROSITE" id="PS00131">
    <property type="entry name" value="CARBOXYPEPT_SER_SER"/>
    <property type="match status" value="1"/>
</dbReference>
<evidence type="ECO:0000256" key="1">
    <source>
        <dbReference type="ARBA" id="ARBA00004116"/>
    </source>
</evidence>
<evidence type="ECO:0000256" key="11">
    <source>
        <dbReference type="ARBA" id="ARBA00023145"/>
    </source>
</evidence>
<comment type="function">
    <text evidence="14">Vacuolar carboxypeptidase involved in degradation of small peptides. Digests preferentially peptides containing an aliphatic or hydrophobic residue in P1' position, as well as methionine, leucine or phenylalanine in P1 position of ester substrate.</text>
</comment>
<keyword evidence="5 16" id="KW-0121">Carboxypeptidase</keyword>
<dbReference type="SUPFAM" id="SSF51316">
    <property type="entry name" value="Mss4-like"/>
    <property type="match status" value="2"/>
</dbReference>
<organism evidence="18 19">
    <name type="scientific">Beauveria bassiana D1-5</name>
    <dbReference type="NCBI Taxonomy" id="1245745"/>
    <lineage>
        <taxon>Eukaryota</taxon>
        <taxon>Fungi</taxon>
        <taxon>Dikarya</taxon>
        <taxon>Ascomycota</taxon>
        <taxon>Pezizomycotina</taxon>
        <taxon>Sordariomycetes</taxon>
        <taxon>Hypocreomycetidae</taxon>
        <taxon>Hypocreales</taxon>
        <taxon>Cordycipitaceae</taxon>
        <taxon>Beauveria</taxon>
    </lineage>
</organism>
<evidence type="ECO:0000256" key="10">
    <source>
        <dbReference type="ARBA" id="ARBA00022833"/>
    </source>
</evidence>
<dbReference type="HOGENOM" id="CLU_324385_0_0_1"/>